<evidence type="ECO:0000313" key="3">
    <source>
        <dbReference type="Proteomes" id="UP000248745"/>
    </source>
</evidence>
<protein>
    <recommendedName>
        <fullName evidence="4">DUF3592 domain-containing protein</fullName>
    </recommendedName>
</protein>
<dbReference type="Proteomes" id="UP000248745">
    <property type="component" value="Unassembled WGS sequence"/>
</dbReference>
<evidence type="ECO:0000256" key="1">
    <source>
        <dbReference type="SAM" id="Phobius"/>
    </source>
</evidence>
<dbReference type="RefSeq" id="WP_110998121.1">
    <property type="nucleotide sequence ID" value="NZ_QKTW01000010.1"/>
</dbReference>
<proteinExistence type="predicted"/>
<accession>A0A2W2AEF5</accession>
<keyword evidence="1" id="KW-1133">Transmembrane helix</keyword>
<name>A0A2W2AEF5_9BACT</name>
<sequence length="125" mass="13839">MYFIPCIFGICIVIYFIRGLFLNRRFKLKGTHTKGVVSDVVREGRAAYLFVSFIDKNGTEVSGNPANLKHGTLGYRKGKEIDVCYDAETPGSFIVASSVQAIFQIGGILFGMFLIGLGIFGYMHK</sequence>
<keyword evidence="1" id="KW-0472">Membrane</keyword>
<reference evidence="2 3" key="1">
    <citation type="submission" date="2018-06" db="EMBL/GenBank/DDBJ databases">
        <title>Mucibacter soli gen. nov., sp. nov., a new member of the family Chitinophagaceae producing mucin.</title>
        <authorList>
            <person name="Kim M.-K."/>
            <person name="Park S."/>
            <person name="Kim T.-S."/>
            <person name="Joung Y."/>
            <person name="Han J.-H."/>
            <person name="Kim S.B."/>
        </authorList>
    </citation>
    <scope>NUCLEOTIDE SEQUENCE [LARGE SCALE GENOMIC DNA]</scope>
    <source>
        <strain evidence="2 3">R1-15</strain>
    </source>
</reference>
<dbReference type="EMBL" id="QKTW01000010">
    <property type="protein sequence ID" value="PZF73671.1"/>
    <property type="molecule type" value="Genomic_DNA"/>
</dbReference>
<evidence type="ECO:0000313" key="2">
    <source>
        <dbReference type="EMBL" id="PZF73671.1"/>
    </source>
</evidence>
<comment type="caution">
    <text evidence="2">The sequence shown here is derived from an EMBL/GenBank/DDBJ whole genome shotgun (WGS) entry which is preliminary data.</text>
</comment>
<keyword evidence="3" id="KW-1185">Reference proteome</keyword>
<organism evidence="2 3">
    <name type="scientific">Taibaiella soli</name>
    <dbReference type="NCBI Taxonomy" id="1649169"/>
    <lineage>
        <taxon>Bacteria</taxon>
        <taxon>Pseudomonadati</taxon>
        <taxon>Bacteroidota</taxon>
        <taxon>Chitinophagia</taxon>
        <taxon>Chitinophagales</taxon>
        <taxon>Chitinophagaceae</taxon>
        <taxon>Taibaiella</taxon>
    </lineage>
</organism>
<gene>
    <name evidence="2" type="ORF">DN068_06645</name>
</gene>
<feature type="transmembrane region" description="Helical" evidence="1">
    <location>
        <begin position="101"/>
        <end position="123"/>
    </location>
</feature>
<keyword evidence="1" id="KW-0812">Transmembrane</keyword>
<dbReference type="AlphaFoldDB" id="A0A2W2AEF5"/>
<evidence type="ECO:0008006" key="4">
    <source>
        <dbReference type="Google" id="ProtNLM"/>
    </source>
</evidence>
<dbReference type="OrthoDB" id="681001at2"/>
<feature type="transmembrane region" description="Helical" evidence="1">
    <location>
        <begin position="6"/>
        <end position="23"/>
    </location>
</feature>